<keyword evidence="2" id="KW-1185">Reference proteome</keyword>
<sequence length="64" mass="7580">MKQYIIEHSEVSSKITAEKVWQVWKNVNSWTTWDKRLESTLLLKWQNGLPHSVKNIISAIENNK</sequence>
<evidence type="ECO:0008006" key="3">
    <source>
        <dbReference type="Google" id="ProtNLM"/>
    </source>
</evidence>
<reference evidence="1 2" key="1">
    <citation type="submission" date="2016-10" db="EMBL/GenBank/DDBJ databases">
        <title>Silvanigrella aquatica sp. nov., isolated from a freshwater lake located in the Black Forest, Germany, description of Silvanigrellaceae fam. nov., Silvanigrellales ord. nov., reclassification of the order Bdellovibrionales in the class Oligoflexia, reclassification of the families Bacteriovoracaceae and Halobacteriovoraceae in the new order Bacteriovoracales ord. nov., and reclassification of the family Pseudobacteriovoracaceae in the order Oligoflexiales.</title>
        <authorList>
            <person name="Hahn M.W."/>
            <person name="Schmidt J."/>
            <person name="Koll U."/>
            <person name="Rohde M."/>
            <person name="Verbag S."/>
            <person name="Pitt A."/>
            <person name="Nakai R."/>
            <person name="Naganuma T."/>
            <person name="Lang E."/>
        </authorList>
    </citation>
    <scope>NUCLEOTIDE SEQUENCE [LARGE SCALE GENOMIC DNA]</scope>
    <source>
        <strain evidence="1 2">MWH-Nonnen-W8red</strain>
    </source>
</reference>
<dbReference type="InterPro" id="IPR023393">
    <property type="entry name" value="START-like_dom_sf"/>
</dbReference>
<dbReference type="SUPFAM" id="SSF55961">
    <property type="entry name" value="Bet v1-like"/>
    <property type="match status" value="1"/>
</dbReference>
<protein>
    <recommendedName>
        <fullName evidence="3">Polyketide cyclase</fullName>
    </recommendedName>
</protein>
<dbReference type="RefSeq" id="WP_148697998.1">
    <property type="nucleotide sequence ID" value="NZ_CP017834.1"/>
</dbReference>
<accession>A0A1L4D224</accession>
<dbReference type="AlphaFoldDB" id="A0A1L4D224"/>
<proteinExistence type="predicted"/>
<name>A0A1L4D224_9BACT</name>
<dbReference type="Gene3D" id="3.30.530.20">
    <property type="match status" value="1"/>
</dbReference>
<dbReference type="OrthoDB" id="9810827at2"/>
<gene>
    <name evidence="1" type="ORF">AXG55_10125</name>
</gene>
<dbReference type="STRING" id="1915309.AXG55_10125"/>
<evidence type="ECO:0000313" key="2">
    <source>
        <dbReference type="Proteomes" id="UP000184731"/>
    </source>
</evidence>
<organism evidence="1 2">
    <name type="scientific">Silvanigrella aquatica</name>
    <dbReference type="NCBI Taxonomy" id="1915309"/>
    <lineage>
        <taxon>Bacteria</taxon>
        <taxon>Pseudomonadati</taxon>
        <taxon>Bdellovibrionota</taxon>
        <taxon>Oligoflexia</taxon>
        <taxon>Silvanigrellales</taxon>
        <taxon>Silvanigrellaceae</taxon>
        <taxon>Silvanigrella</taxon>
    </lineage>
</organism>
<dbReference type="KEGG" id="saqi:AXG55_10125"/>
<evidence type="ECO:0000313" key="1">
    <source>
        <dbReference type="EMBL" id="APJ04244.1"/>
    </source>
</evidence>
<dbReference type="EMBL" id="CP017834">
    <property type="protein sequence ID" value="APJ04244.1"/>
    <property type="molecule type" value="Genomic_DNA"/>
</dbReference>
<dbReference type="Proteomes" id="UP000184731">
    <property type="component" value="Chromosome"/>
</dbReference>